<dbReference type="AlphaFoldDB" id="A0A5E4QB27"/>
<dbReference type="Pfam" id="PF13516">
    <property type="entry name" value="LRR_6"/>
    <property type="match status" value="1"/>
</dbReference>
<dbReference type="SMART" id="SM00365">
    <property type="entry name" value="LRR_SD22"/>
    <property type="match status" value="7"/>
</dbReference>
<dbReference type="EMBL" id="FZQP02002326">
    <property type="protein sequence ID" value="VVC95459.1"/>
    <property type="molecule type" value="Genomic_DNA"/>
</dbReference>
<dbReference type="PANTHER" id="PTHR24373">
    <property type="entry name" value="SLIT RELATED LEUCINE-RICH REPEAT NEURONAL PROTEIN"/>
    <property type="match status" value="1"/>
</dbReference>
<dbReference type="SMART" id="SM00369">
    <property type="entry name" value="LRR_TYP"/>
    <property type="match status" value="27"/>
</dbReference>
<feature type="signal peptide" evidence="4">
    <location>
        <begin position="1"/>
        <end position="30"/>
    </location>
</feature>
<dbReference type="Proteomes" id="UP000324832">
    <property type="component" value="Unassembled WGS sequence"/>
</dbReference>
<reference evidence="5 6" key="1">
    <citation type="submission" date="2017-07" db="EMBL/GenBank/DDBJ databases">
        <authorList>
            <person name="Talla V."/>
            <person name="Backstrom N."/>
        </authorList>
    </citation>
    <scope>NUCLEOTIDE SEQUENCE [LARGE SCALE GENOMIC DNA]</scope>
</reference>
<proteinExistence type="predicted"/>
<dbReference type="Pfam" id="PF13855">
    <property type="entry name" value="LRR_8"/>
    <property type="match status" value="8"/>
</dbReference>
<keyword evidence="6" id="KW-1185">Reference proteome</keyword>
<keyword evidence="2 4" id="KW-0732">Signal</keyword>
<dbReference type="InterPro" id="IPR032675">
    <property type="entry name" value="LRR_dom_sf"/>
</dbReference>
<dbReference type="SMART" id="SM00364">
    <property type="entry name" value="LRR_BAC"/>
    <property type="match status" value="13"/>
</dbReference>
<dbReference type="InterPro" id="IPR001611">
    <property type="entry name" value="Leu-rich_rpt"/>
</dbReference>
<keyword evidence="3" id="KW-0677">Repeat</keyword>
<gene>
    <name evidence="5" type="ORF">LSINAPIS_LOCUS7169</name>
</gene>
<evidence type="ECO:0000313" key="6">
    <source>
        <dbReference type="Proteomes" id="UP000324832"/>
    </source>
</evidence>
<evidence type="ECO:0000313" key="5">
    <source>
        <dbReference type="EMBL" id="VVC95459.1"/>
    </source>
</evidence>
<evidence type="ECO:0000256" key="2">
    <source>
        <dbReference type="ARBA" id="ARBA00022729"/>
    </source>
</evidence>
<evidence type="ECO:0000256" key="1">
    <source>
        <dbReference type="ARBA" id="ARBA00022614"/>
    </source>
</evidence>
<sequence>MIPMRRLQYHGGKVAVSLAMLVALLSEPSGAPSPSVRPNAEPSACATNAINVSHVSLWSARLGTLTEPALDARALSTLVLVASALHHIDSNAFTSMVSTLASLDLGYNEFTEIPLKALGQLRVLNWLNLQNNLISDLDSDLDWGGLSDSLSSLSLSNNHISTIGGGSLSSLRQLVQLELDGNRLRTIAAAALPSAIALLRLSDNLLHYIPCSALALLPRLTHLNLRNNLLGPDTCYIRHNKIDSLDVSNNNLDNNFNIDIEQLPLKHLVLDLNYFTTIPSFVWTLPHLEKLSVSYNKLSEFLNGTIVGIQNSLERLELDHNELIEIPSSILELRKLRYLSLAYNRLEDVEYLPSNLHSLLLGGNFLSNFPSALQNLSSDTLVYLDLSYNLIYEVSADMFGLWSRSLSTLNLRGNQIAQLASSCFPFLPITELVLSFNNLSDIEQDTFANLTELSVLELSSISFSSSEILRLPLTLKWLNVDNNDFNEYFTLNSQRYPLLEYLNLDFNEISEIPGTATPWTRFPKLKELRLSYNNLSEIESESIAHFTELQSVDLSYNIIRNVNEASFFNLSSLEYLNLVGNVMERIADGAFMNIPKLEVLNIQNNYLSEFSTRCLVNCSKYVLLSVNASSNHIVSLFGGDKVDIHIIDLSYNFLESLSRQFFESAVSIKQIYLSHNQLVQIDNNAFGSLHNLLILNMQYNNISIIRRRVFADMISLQLLDVSHNSISQLAVDQFSNLRRLRQLNLANNRLKGFPRDIFKNTMLEYLDVSNNQLRLFPSSALSQIGFTLRRLELAGNYIEYLDVAMFHSTTFLHELNLAHNSLTVLSDNTFAGLSKLYHLDLSHNAIKANFKELFHYVPRLRRLSLAGISLRNIPHLLLTNLTELNLYGNLISFYTDLEVRHLINLRALDLAFNKFTSLRPAMWAGLPRLISLDVSRNPLIKIPMSSFEGLTHLVNLRLNSLRLLETIEPKAFRSLVSLRSLALESAVGLGRKLPVAEIVSAIEQLELLNLLIHEDALEKQLVGMLAPKLRSLDIHGVVLRRVSAQALSSLGEQRALLLRLRGTSVTSLPARLLAPLIGVPHLSLDLSDNQLVTFSSDILYLNHSEWGHLATKLVPVGDGFLVIAKESERQRLRRLNDTRLQLGNGNGAIAMRRFL</sequence>
<evidence type="ECO:0008006" key="7">
    <source>
        <dbReference type="Google" id="ProtNLM"/>
    </source>
</evidence>
<evidence type="ECO:0000256" key="3">
    <source>
        <dbReference type="ARBA" id="ARBA00022737"/>
    </source>
</evidence>
<dbReference type="Gene3D" id="3.80.10.10">
    <property type="entry name" value="Ribonuclease Inhibitor"/>
    <property type="match status" value="8"/>
</dbReference>
<feature type="chain" id="PRO_5023071883" description="Chaoptin" evidence="4">
    <location>
        <begin position="31"/>
        <end position="1155"/>
    </location>
</feature>
<dbReference type="SUPFAM" id="SSF52058">
    <property type="entry name" value="L domain-like"/>
    <property type="match status" value="4"/>
</dbReference>
<keyword evidence="1" id="KW-0433">Leucine-rich repeat</keyword>
<organism evidence="5 6">
    <name type="scientific">Leptidea sinapis</name>
    <dbReference type="NCBI Taxonomy" id="189913"/>
    <lineage>
        <taxon>Eukaryota</taxon>
        <taxon>Metazoa</taxon>
        <taxon>Ecdysozoa</taxon>
        <taxon>Arthropoda</taxon>
        <taxon>Hexapoda</taxon>
        <taxon>Insecta</taxon>
        <taxon>Pterygota</taxon>
        <taxon>Neoptera</taxon>
        <taxon>Endopterygota</taxon>
        <taxon>Lepidoptera</taxon>
        <taxon>Glossata</taxon>
        <taxon>Ditrysia</taxon>
        <taxon>Papilionoidea</taxon>
        <taxon>Pieridae</taxon>
        <taxon>Dismorphiinae</taxon>
        <taxon>Leptidea</taxon>
    </lineage>
</organism>
<dbReference type="InterPro" id="IPR003591">
    <property type="entry name" value="Leu-rich_rpt_typical-subtyp"/>
</dbReference>
<dbReference type="FunFam" id="3.80.10.10:FF:001164">
    <property type="entry name" value="GH01279p"/>
    <property type="match status" value="1"/>
</dbReference>
<dbReference type="PANTHER" id="PTHR24373:SF275">
    <property type="entry name" value="TIR DOMAIN-CONTAINING PROTEIN"/>
    <property type="match status" value="1"/>
</dbReference>
<dbReference type="InterPro" id="IPR050328">
    <property type="entry name" value="Dev_Immune_Receptor"/>
</dbReference>
<evidence type="ECO:0000256" key="4">
    <source>
        <dbReference type="SAM" id="SignalP"/>
    </source>
</evidence>
<dbReference type="PROSITE" id="PS51450">
    <property type="entry name" value="LRR"/>
    <property type="match status" value="7"/>
</dbReference>
<accession>A0A5E4QB27</accession>
<name>A0A5E4QB27_9NEOP</name>
<protein>
    <recommendedName>
        <fullName evidence="7">Chaoptin</fullName>
    </recommendedName>
</protein>